<reference evidence="1" key="2">
    <citation type="journal article" date="2022" name="New Phytol.">
        <title>Evolutionary transition to the ectomycorrhizal habit in the genomes of a hyperdiverse lineage of mushroom-forming fungi.</title>
        <authorList>
            <person name="Looney B."/>
            <person name="Miyauchi S."/>
            <person name="Morin E."/>
            <person name="Drula E."/>
            <person name="Courty P.E."/>
            <person name="Kohler A."/>
            <person name="Kuo A."/>
            <person name="LaButti K."/>
            <person name="Pangilinan J."/>
            <person name="Lipzen A."/>
            <person name="Riley R."/>
            <person name="Andreopoulos W."/>
            <person name="He G."/>
            <person name="Johnson J."/>
            <person name="Nolan M."/>
            <person name="Tritt A."/>
            <person name="Barry K.W."/>
            <person name="Grigoriev I.V."/>
            <person name="Nagy L.G."/>
            <person name="Hibbett D."/>
            <person name="Henrissat B."/>
            <person name="Matheny P.B."/>
            <person name="Labbe J."/>
            <person name="Martin F.M."/>
        </authorList>
    </citation>
    <scope>NUCLEOTIDE SEQUENCE</scope>
    <source>
        <strain evidence="1">HHB10654</strain>
    </source>
</reference>
<keyword evidence="2" id="KW-1185">Reference proteome</keyword>
<comment type="caution">
    <text evidence="1">The sequence shown here is derived from an EMBL/GenBank/DDBJ whole genome shotgun (WGS) entry which is preliminary data.</text>
</comment>
<organism evidence="1 2">
    <name type="scientific">Artomyces pyxidatus</name>
    <dbReference type="NCBI Taxonomy" id="48021"/>
    <lineage>
        <taxon>Eukaryota</taxon>
        <taxon>Fungi</taxon>
        <taxon>Dikarya</taxon>
        <taxon>Basidiomycota</taxon>
        <taxon>Agaricomycotina</taxon>
        <taxon>Agaricomycetes</taxon>
        <taxon>Russulales</taxon>
        <taxon>Auriscalpiaceae</taxon>
        <taxon>Artomyces</taxon>
    </lineage>
</organism>
<accession>A0ACB8TB15</accession>
<reference evidence="1" key="1">
    <citation type="submission" date="2021-03" db="EMBL/GenBank/DDBJ databases">
        <authorList>
            <consortium name="DOE Joint Genome Institute"/>
            <person name="Ahrendt S."/>
            <person name="Looney B.P."/>
            <person name="Miyauchi S."/>
            <person name="Morin E."/>
            <person name="Drula E."/>
            <person name="Courty P.E."/>
            <person name="Chicoki N."/>
            <person name="Fauchery L."/>
            <person name="Kohler A."/>
            <person name="Kuo A."/>
            <person name="Labutti K."/>
            <person name="Pangilinan J."/>
            <person name="Lipzen A."/>
            <person name="Riley R."/>
            <person name="Andreopoulos W."/>
            <person name="He G."/>
            <person name="Johnson J."/>
            <person name="Barry K.W."/>
            <person name="Grigoriev I.V."/>
            <person name="Nagy L."/>
            <person name="Hibbett D."/>
            <person name="Henrissat B."/>
            <person name="Matheny P.B."/>
            <person name="Labbe J."/>
            <person name="Martin F."/>
        </authorList>
    </citation>
    <scope>NUCLEOTIDE SEQUENCE</scope>
    <source>
        <strain evidence="1">HHB10654</strain>
    </source>
</reference>
<evidence type="ECO:0000313" key="2">
    <source>
        <dbReference type="Proteomes" id="UP000814140"/>
    </source>
</evidence>
<dbReference type="EMBL" id="MU277196">
    <property type="protein sequence ID" value="KAI0065205.1"/>
    <property type="molecule type" value="Genomic_DNA"/>
</dbReference>
<evidence type="ECO:0000313" key="1">
    <source>
        <dbReference type="EMBL" id="KAI0065205.1"/>
    </source>
</evidence>
<gene>
    <name evidence="1" type="ORF">BV25DRAFT_146653</name>
</gene>
<protein>
    <submittedName>
        <fullName evidence="1">Uncharacterized protein</fullName>
    </submittedName>
</protein>
<name>A0ACB8TB15_9AGAM</name>
<sequence>MSEELAIDRVVCCAYARLFFRAEVLGRIPTPYSFAVSSPLSTTTTAPSTARTLSFHLLIPTLRDMPRANAVVPSALRNRNRVTNKTRLRIIKGDIDADLAFTEDDEKARVVSTAGVDAEDANEHHLQAVLSAAAQRHFNPHQRATRGASSSTQKPQDAYIPTPDNTGVTEDYERWYSPDRWKDPVSYFKTSDTVEEALDGNLAHGFTYLMDEHDKEWLDKNNEEARGEGTSAQGALSTSGSTARLSQRSAKAKGKESDMTHPVAISEDEFELVMDLFEKLTHENAEFLHRGIGQKAIVPPFAAFEESFGSTLEPDAFAAFSAPSWIPSPFAMVRYAKAIYPHWRDRKIERNGQRIVPVLNYNESDTKNESYICFRRREVKNIRKTRASQASSSDKLIRLQQELLTTYELAKGILVREQLKREAIAQTRAVWGKRDEMIALKRKYPTLGAKEDEELLFDKERVVKKSKPDITPTARIGLRFSRGRENGQMASPAVEPVIRPKERVEMIQAQIDRDSLRMKERDHYWEDSLDHQPVALAPRHFQYIPWADNSPYASPPSSNDTIRDPSSPNWRAVRTRRGRGGVLRVDRRSRTSQRSEDIVFTRRSSEGDDDSSDLQEVSRRMRERWRFDEDDQPLTGPHGSDEQDRVLVDEFDVKYLRWSMSAFREGDLERLTTDATLYLPATPDGQRRGFVPYRLGVNPQLRAEVYAAAVATSRALAGQAADLQQRAQQVQASLDTPSSQPDGGSSSKQAQVPMRGVPLSLVIPPTHMASPALTNSTPDAKPIASQSSSTPRTESISAVHHAMDVDRVKRESPQSPSSIPSLSMSSSSGSSSATLATALLPLAMNIPNVDHVLNLTPPKSYLIDSTTPSQTKASVDHTLDDIKPMFNGPVNEQTPASIALTDTSNPNTFVDRAVPLEIDVGSNVAVNVGNANNSRNLATRQWAAQHNDMRRHPYLLSPQHGRASPATIGHGVTIGHSPHHPSPVANSAQQIMVAQASTASPSVHQQ</sequence>
<proteinExistence type="predicted"/>
<dbReference type="Proteomes" id="UP000814140">
    <property type="component" value="Unassembled WGS sequence"/>
</dbReference>